<protein>
    <recommendedName>
        <fullName evidence="1">Heterokaryon incompatibility domain-containing protein</fullName>
    </recommendedName>
</protein>
<evidence type="ECO:0000313" key="3">
    <source>
        <dbReference type="Proteomes" id="UP000256645"/>
    </source>
</evidence>
<dbReference type="EMBL" id="PDLM01000017">
    <property type="protein sequence ID" value="RDW58632.1"/>
    <property type="molecule type" value="Genomic_DNA"/>
</dbReference>
<keyword evidence="3" id="KW-1185">Reference proteome</keyword>
<dbReference type="PANTHER" id="PTHR24148">
    <property type="entry name" value="ANKYRIN REPEAT DOMAIN-CONTAINING PROTEIN 39 HOMOLOG-RELATED"/>
    <property type="match status" value="1"/>
</dbReference>
<organism evidence="2 3">
    <name type="scientific">Coleophoma cylindrospora</name>
    <dbReference type="NCBI Taxonomy" id="1849047"/>
    <lineage>
        <taxon>Eukaryota</taxon>
        <taxon>Fungi</taxon>
        <taxon>Dikarya</taxon>
        <taxon>Ascomycota</taxon>
        <taxon>Pezizomycotina</taxon>
        <taxon>Leotiomycetes</taxon>
        <taxon>Helotiales</taxon>
        <taxon>Dermateaceae</taxon>
        <taxon>Coleophoma</taxon>
    </lineage>
</organism>
<dbReference type="Pfam" id="PF06985">
    <property type="entry name" value="HET"/>
    <property type="match status" value="1"/>
</dbReference>
<evidence type="ECO:0000259" key="1">
    <source>
        <dbReference type="Pfam" id="PF06985"/>
    </source>
</evidence>
<feature type="domain" description="Heterokaryon incompatibility" evidence="1">
    <location>
        <begin position="206"/>
        <end position="385"/>
    </location>
</feature>
<dbReference type="AlphaFoldDB" id="A0A3D8Q9V5"/>
<evidence type="ECO:0000313" key="2">
    <source>
        <dbReference type="EMBL" id="RDW58632.1"/>
    </source>
</evidence>
<name>A0A3D8Q9V5_9HELO</name>
<proteinExistence type="predicted"/>
<accession>A0A3D8Q9V5</accession>
<dbReference type="Pfam" id="PF26639">
    <property type="entry name" value="Het-6_barrel"/>
    <property type="match status" value="1"/>
</dbReference>
<dbReference type="PANTHER" id="PTHR24148:SF64">
    <property type="entry name" value="HETEROKARYON INCOMPATIBILITY DOMAIN-CONTAINING PROTEIN"/>
    <property type="match status" value="1"/>
</dbReference>
<sequence length="890" mass="101263">MVALGKIFGRERAASSDVKQPTSSSIYRPLDQTKNEIRLLRIIPSTRHQGTRLSHKAASDIIVCELEYESLDKIEEDNRRRNAEESRENDLYTTAMRMLGVNTGQVVFDDFEEVRSHRAQQQLVNKWTGEESLRRGSKDDYHINSFRLTMLRVEYLKSLQIMTSWLPEQYQHLLQRNLTFEHWLQNLIWSPLSEHPDYAESTGLGYYALSYMWADLPFPLHDTNLRVVLKLAEAGGLGMKDLLKNTIPLKQKKIILNGRKVSVGGNLYQALGALREIPEVRNGTRVWVDSLCIDQSNVTERSNEVKRMDQIYSKADRVVSHIGTPDNHANEVLQIMELIGFATCDRDGADRLREWFRTQTNSPFFHYFALLMSRGYWSRIWIMQEIALASEKSILICGMKRYPLTDLLSFGKWQTQSTMPPSVPIRASPIGRAGFPSPNESGQPVMTLGTLVDGSARLKNIFELRQLIEVNQPRLEMFNTLWFRTAAENRASDPRDLIYGMLALLPAALVERIHVDYADANTYQQVMIDFATSHIATFDSLHWILFRPWHSFPNCQEWPSWVPNLGLPFNASQFWWTIGDWRAYWGIDETRDWARNDNGLLHCRGFKYDTVQQTTSPVLEELVPDASVWTELPDFLEGYAKDPFMPAESLISRALPQTVNLSSSLFYDETEGTTAVRSEIPLYSHEHRYDDREGLQAAVAACLDQLQLGTPTEPDAMFSIPIDVIRDALLYQAFLPRNTFGSPFIDSKDIGIQYLSSFLRHNENFSLWGARLADFFSAPCDDPISYFMSATLPSFARPGRMPPVPDQTSRTARMFTTASGYLGVAPGDLRVGDEIFILHKCRMPVALRPSTDRLGAYKVLGGVFVHGIMQGEAVSGHLGNGQLVEDVTLC</sequence>
<dbReference type="Proteomes" id="UP000256645">
    <property type="component" value="Unassembled WGS sequence"/>
</dbReference>
<dbReference type="InterPro" id="IPR010730">
    <property type="entry name" value="HET"/>
</dbReference>
<gene>
    <name evidence="2" type="ORF">BP6252_13108</name>
</gene>
<dbReference type="InterPro" id="IPR052895">
    <property type="entry name" value="HetReg/Transcr_Mod"/>
</dbReference>
<reference evidence="2 3" key="1">
    <citation type="journal article" date="2018" name="IMA Fungus">
        <title>IMA Genome-F 9: Draft genome sequence of Annulohypoxylon stygium, Aspergillus mulundensis, Berkeleyomyces basicola (syn. Thielaviopsis basicola), Ceratocystis smalleyi, two Cercospora beticola strains, Coleophoma cylindrospora, Fusarium fracticaudum, Phialophora cf. hyalina, and Morchella septimelata.</title>
        <authorList>
            <person name="Wingfield B.D."/>
            <person name="Bills G.F."/>
            <person name="Dong Y."/>
            <person name="Huang W."/>
            <person name="Nel W.J."/>
            <person name="Swalarsk-Parry B.S."/>
            <person name="Vaghefi N."/>
            <person name="Wilken P.M."/>
            <person name="An Z."/>
            <person name="de Beer Z.W."/>
            <person name="De Vos L."/>
            <person name="Chen L."/>
            <person name="Duong T.A."/>
            <person name="Gao Y."/>
            <person name="Hammerbacher A."/>
            <person name="Kikkert J.R."/>
            <person name="Li Y."/>
            <person name="Li H."/>
            <person name="Li K."/>
            <person name="Li Q."/>
            <person name="Liu X."/>
            <person name="Ma X."/>
            <person name="Naidoo K."/>
            <person name="Pethybridge S.J."/>
            <person name="Sun J."/>
            <person name="Steenkamp E.T."/>
            <person name="van der Nest M.A."/>
            <person name="van Wyk S."/>
            <person name="Wingfield M.J."/>
            <person name="Xiong C."/>
            <person name="Yue Q."/>
            <person name="Zhang X."/>
        </authorList>
    </citation>
    <scope>NUCLEOTIDE SEQUENCE [LARGE SCALE GENOMIC DNA]</scope>
    <source>
        <strain evidence="2 3">BP6252</strain>
    </source>
</reference>
<dbReference type="OrthoDB" id="265717at2759"/>
<comment type="caution">
    <text evidence="2">The sequence shown here is derived from an EMBL/GenBank/DDBJ whole genome shotgun (WGS) entry which is preliminary data.</text>
</comment>